<dbReference type="WBParaSite" id="ACOC_0001246201-mRNA-1">
    <property type="protein sequence ID" value="ACOC_0001246201-mRNA-1"/>
    <property type="gene ID" value="ACOC_0001246201"/>
</dbReference>
<keyword evidence="2" id="KW-0560">Oxidoreductase</keyword>
<dbReference type="PRINTS" id="PR00080">
    <property type="entry name" value="SDRFAMILY"/>
</dbReference>
<evidence type="ECO:0000313" key="6">
    <source>
        <dbReference type="WBParaSite" id="ACOC_0001246201-mRNA-1"/>
    </source>
</evidence>
<keyword evidence="1" id="KW-0521">NADP</keyword>
<dbReference type="InterPro" id="IPR002347">
    <property type="entry name" value="SDR_fam"/>
</dbReference>
<dbReference type="SUPFAM" id="SSF51735">
    <property type="entry name" value="NAD(P)-binding Rossmann-fold domains"/>
    <property type="match status" value="2"/>
</dbReference>
<dbReference type="CDD" id="cd05325">
    <property type="entry name" value="carb_red_sniffer_like_SDR_c"/>
    <property type="match status" value="1"/>
</dbReference>
<dbReference type="PANTHER" id="PTHR43544">
    <property type="entry name" value="SHORT-CHAIN DEHYDROGENASE/REDUCTASE"/>
    <property type="match status" value="1"/>
</dbReference>
<dbReference type="Proteomes" id="UP000267027">
    <property type="component" value="Unassembled WGS sequence"/>
</dbReference>
<reference evidence="6" key="1">
    <citation type="submission" date="2017-02" db="UniProtKB">
        <authorList>
            <consortium name="WormBaseParasite"/>
        </authorList>
    </citation>
    <scope>IDENTIFICATION</scope>
</reference>
<dbReference type="OMA" id="QYAQSFA"/>
<evidence type="ECO:0000256" key="3">
    <source>
        <dbReference type="RuleBase" id="RU000363"/>
    </source>
</evidence>
<organism evidence="6">
    <name type="scientific">Angiostrongylus costaricensis</name>
    <name type="common">Nematode worm</name>
    <dbReference type="NCBI Taxonomy" id="334426"/>
    <lineage>
        <taxon>Eukaryota</taxon>
        <taxon>Metazoa</taxon>
        <taxon>Ecdysozoa</taxon>
        <taxon>Nematoda</taxon>
        <taxon>Chromadorea</taxon>
        <taxon>Rhabditida</taxon>
        <taxon>Rhabditina</taxon>
        <taxon>Rhabditomorpha</taxon>
        <taxon>Strongyloidea</taxon>
        <taxon>Metastrongylidae</taxon>
        <taxon>Angiostrongylus</taxon>
    </lineage>
</organism>
<sequence>MTYPASVFITGANRGTGIGLVKEFLKASSVRLVIAGARNPESAKVIQCFVFWDKKEYKFQNDVTGTDRGIGLGLVKEFLKVSSVKLVLAGALNPDNAKGLNAITDSRLKIVRMDVTCDQSIKEAYAEVEKSVGEAGLNLLLNNAAIFPPYFTNGAIDRQTLLDCVNVNTIGAAITCQTFLPLLRKASSHGTGDHLGVDRAAIVNISSVTASVGMNEDGSGVLGFLAYKISKSGLNQLGKTMAIDLAKDKILVAQFCPGWVQTDMGNKGGRIAELTVEQSVCSLVQSISKLQKQHNGGYFNRHLEVILY</sequence>
<evidence type="ECO:0000313" key="5">
    <source>
        <dbReference type="Proteomes" id="UP000267027"/>
    </source>
</evidence>
<dbReference type="EMBL" id="UYYA01005053">
    <property type="protein sequence ID" value="VDM64048.1"/>
    <property type="molecule type" value="Genomic_DNA"/>
</dbReference>
<dbReference type="InterPro" id="IPR051468">
    <property type="entry name" value="Fungal_SecMetab_SDRs"/>
</dbReference>
<accession>A0A0R3Q0K5</accession>
<proteinExistence type="inferred from homology"/>
<name>A0A0R3Q0K5_ANGCS</name>
<comment type="similarity">
    <text evidence="3">Belongs to the short-chain dehydrogenases/reductases (SDR) family.</text>
</comment>
<dbReference type="GO" id="GO:0016491">
    <property type="term" value="F:oxidoreductase activity"/>
    <property type="evidence" value="ECO:0007669"/>
    <property type="project" value="TreeGrafter"/>
</dbReference>
<gene>
    <name evidence="4" type="ORF">ACOC_LOCUS12463</name>
</gene>
<evidence type="ECO:0000313" key="4">
    <source>
        <dbReference type="EMBL" id="VDM64048.1"/>
    </source>
</evidence>
<protein>
    <submittedName>
        <fullName evidence="6">Carbonyl reductase [NADPH] 1-like</fullName>
    </submittedName>
</protein>
<evidence type="ECO:0000256" key="1">
    <source>
        <dbReference type="ARBA" id="ARBA00022857"/>
    </source>
</evidence>
<dbReference type="Pfam" id="PF00106">
    <property type="entry name" value="adh_short"/>
    <property type="match status" value="1"/>
</dbReference>
<dbReference type="PANTHER" id="PTHR43544:SF7">
    <property type="entry name" value="NADB-LER2"/>
    <property type="match status" value="1"/>
</dbReference>
<dbReference type="AlphaFoldDB" id="A0A0R3Q0K5"/>
<dbReference type="PRINTS" id="PR00081">
    <property type="entry name" value="GDHRDH"/>
</dbReference>
<dbReference type="GO" id="GO:0005737">
    <property type="term" value="C:cytoplasm"/>
    <property type="evidence" value="ECO:0007669"/>
    <property type="project" value="TreeGrafter"/>
</dbReference>
<dbReference type="Gene3D" id="3.40.50.720">
    <property type="entry name" value="NAD(P)-binding Rossmann-like Domain"/>
    <property type="match status" value="1"/>
</dbReference>
<evidence type="ECO:0000256" key="2">
    <source>
        <dbReference type="ARBA" id="ARBA00023002"/>
    </source>
</evidence>
<reference evidence="4 5" key="2">
    <citation type="submission" date="2018-11" db="EMBL/GenBank/DDBJ databases">
        <authorList>
            <consortium name="Pathogen Informatics"/>
        </authorList>
    </citation>
    <scope>NUCLEOTIDE SEQUENCE [LARGE SCALE GENOMIC DNA]</scope>
    <source>
        <strain evidence="4 5">Costa Rica</strain>
    </source>
</reference>
<dbReference type="OrthoDB" id="7289984at2759"/>
<keyword evidence="5" id="KW-1185">Reference proteome</keyword>
<dbReference type="InterPro" id="IPR036291">
    <property type="entry name" value="NAD(P)-bd_dom_sf"/>
</dbReference>